<dbReference type="PRINTS" id="PR00837">
    <property type="entry name" value="V5TPXLIKE"/>
</dbReference>
<accession>A0A8H6XJZ7</accession>
<evidence type="ECO:0000259" key="2">
    <source>
        <dbReference type="SMART" id="SM00198"/>
    </source>
</evidence>
<dbReference type="AlphaFoldDB" id="A0A8H6XJZ7"/>
<dbReference type="Pfam" id="PF00188">
    <property type="entry name" value="CAP"/>
    <property type="match status" value="1"/>
</dbReference>
<feature type="signal peptide" evidence="1">
    <location>
        <begin position="1"/>
        <end position="18"/>
    </location>
</feature>
<dbReference type="Proteomes" id="UP000623467">
    <property type="component" value="Unassembled WGS sequence"/>
</dbReference>
<feature type="domain" description="SCP" evidence="2">
    <location>
        <begin position="34"/>
        <end position="166"/>
    </location>
</feature>
<dbReference type="InterPro" id="IPR014044">
    <property type="entry name" value="CAP_dom"/>
</dbReference>
<evidence type="ECO:0000313" key="3">
    <source>
        <dbReference type="EMBL" id="KAF7341896.1"/>
    </source>
</evidence>
<reference evidence="3" key="1">
    <citation type="submission" date="2020-05" db="EMBL/GenBank/DDBJ databases">
        <title>Mycena genomes resolve the evolution of fungal bioluminescence.</title>
        <authorList>
            <person name="Tsai I.J."/>
        </authorList>
    </citation>
    <scope>NUCLEOTIDE SEQUENCE</scope>
    <source>
        <strain evidence="3">160909Yilan</strain>
    </source>
</reference>
<dbReference type="Gene3D" id="3.40.33.10">
    <property type="entry name" value="CAP"/>
    <property type="match status" value="1"/>
</dbReference>
<dbReference type="EMBL" id="JACAZH010000026">
    <property type="protein sequence ID" value="KAF7341896.1"/>
    <property type="molecule type" value="Genomic_DNA"/>
</dbReference>
<dbReference type="PANTHER" id="PTHR10334">
    <property type="entry name" value="CYSTEINE-RICH SECRETORY PROTEIN-RELATED"/>
    <property type="match status" value="1"/>
</dbReference>
<keyword evidence="1" id="KW-0732">Signal</keyword>
<evidence type="ECO:0000256" key="1">
    <source>
        <dbReference type="SAM" id="SignalP"/>
    </source>
</evidence>
<sequence length="174" mass="19020">MLFLLCLLPIFYFLSVLAAPAHVRDDNGSEASDADVQAYLDGHNSVRAQHGAVNLTWNNTLATAAQTWVDGCGFVHSAGKLGPYGENLAVGTPFSLWNISVLIQYWVEEASQYEPNNPLSSAWTQMVWKATTQVGCAVQICPGDFPGFPPSAFYVCEYFPQGNLIGWFAQNVQP</sequence>
<dbReference type="OrthoDB" id="337038at2759"/>
<keyword evidence="4" id="KW-1185">Reference proteome</keyword>
<proteinExistence type="predicted"/>
<comment type="caution">
    <text evidence="3">The sequence shown here is derived from an EMBL/GenBank/DDBJ whole genome shotgun (WGS) entry which is preliminary data.</text>
</comment>
<protein>
    <submittedName>
        <fullName evidence="3">PR-1-like protein</fullName>
    </submittedName>
</protein>
<evidence type="ECO:0000313" key="4">
    <source>
        <dbReference type="Proteomes" id="UP000623467"/>
    </source>
</evidence>
<dbReference type="SMART" id="SM00198">
    <property type="entry name" value="SCP"/>
    <property type="match status" value="1"/>
</dbReference>
<dbReference type="InterPro" id="IPR001283">
    <property type="entry name" value="CRISP-related"/>
</dbReference>
<dbReference type="SUPFAM" id="SSF55797">
    <property type="entry name" value="PR-1-like"/>
    <property type="match status" value="1"/>
</dbReference>
<name>A0A8H6XJZ7_9AGAR</name>
<feature type="chain" id="PRO_5034218816" evidence="1">
    <location>
        <begin position="19"/>
        <end position="174"/>
    </location>
</feature>
<gene>
    <name evidence="3" type="ORF">MSAN_02045200</name>
</gene>
<organism evidence="3 4">
    <name type="scientific">Mycena sanguinolenta</name>
    <dbReference type="NCBI Taxonomy" id="230812"/>
    <lineage>
        <taxon>Eukaryota</taxon>
        <taxon>Fungi</taxon>
        <taxon>Dikarya</taxon>
        <taxon>Basidiomycota</taxon>
        <taxon>Agaricomycotina</taxon>
        <taxon>Agaricomycetes</taxon>
        <taxon>Agaricomycetidae</taxon>
        <taxon>Agaricales</taxon>
        <taxon>Marasmiineae</taxon>
        <taxon>Mycenaceae</taxon>
        <taxon>Mycena</taxon>
    </lineage>
</organism>
<dbReference type="InterPro" id="IPR035940">
    <property type="entry name" value="CAP_sf"/>
</dbReference>